<keyword evidence="2" id="KW-1185">Reference proteome</keyword>
<reference evidence="1" key="1">
    <citation type="submission" date="2020-03" db="EMBL/GenBank/DDBJ databases">
        <authorList>
            <person name="Weist P."/>
        </authorList>
    </citation>
    <scope>NUCLEOTIDE SEQUENCE</scope>
</reference>
<dbReference type="AlphaFoldDB" id="A0A9N7VWA0"/>
<dbReference type="Proteomes" id="UP001153269">
    <property type="component" value="Unassembled WGS sequence"/>
</dbReference>
<dbReference type="EMBL" id="CADEAL010004483">
    <property type="protein sequence ID" value="CAB1460537.1"/>
    <property type="molecule type" value="Genomic_DNA"/>
</dbReference>
<gene>
    <name evidence="1" type="ORF">PLEPLA_LOCUS48388</name>
</gene>
<accession>A0A9N7VWA0</accession>
<sequence>MQMGQTGDRTADLQVGGQPLYPSATAAHKDTVKGLVHIDTLSPSWGEAALGENLVLLSGGRCAQANLTLAQGRRPAPMNTNTKSVLMQTL</sequence>
<protein>
    <submittedName>
        <fullName evidence="1">Uncharacterized protein</fullName>
    </submittedName>
</protein>
<comment type="caution">
    <text evidence="1">The sequence shown here is derived from an EMBL/GenBank/DDBJ whole genome shotgun (WGS) entry which is preliminary data.</text>
</comment>
<organism evidence="1 2">
    <name type="scientific">Pleuronectes platessa</name>
    <name type="common">European plaice</name>
    <dbReference type="NCBI Taxonomy" id="8262"/>
    <lineage>
        <taxon>Eukaryota</taxon>
        <taxon>Metazoa</taxon>
        <taxon>Chordata</taxon>
        <taxon>Craniata</taxon>
        <taxon>Vertebrata</taxon>
        <taxon>Euteleostomi</taxon>
        <taxon>Actinopterygii</taxon>
        <taxon>Neopterygii</taxon>
        <taxon>Teleostei</taxon>
        <taxon>Neoteleostei</taxon>
        <taxon>Acanthomorphata</taxon>
        <taxon>Carangaria</taxon>
        <taxon>Pleuronectiformes</taxon>
        <taxon>Pleuronectoidei</taxon>
        <taxon>Pleuronectidae</taxon>
        <taxon>Pleuronectes</taxon>
    </lineage>
</organism>
<name>A0A9N7VWA0_PLEPL</name>
<evidence type="ECO:0000313" key="1">
    <source>
        <dbReference type="EMBL" id="CAB1460537.1"/>
    </source>
</evidence>
<evidence type="ECO:0000313" key="2">
    <source>
        <dbReference type="Proteomes" id="UP001153269"/>
    </source>
</evidence>
<proteinExistence type="predicted"/>